<sequence>MFVRKAVRVVLTVLGLVLPLVAVAAPGASAEPQALARTLYYDVSQAQEFVADWDRAATNWNNSVSNVRLVRAAAGTPVNIRIYADNGWPRAYVSSLGNGTVYMGRQAVQQGYYRPRISTHEIGHILGLPDRRTGLCADLMSGSSAPISCRNDLPNSAERAEVERRFAGWAATADVRAAGYAAMECFVY</sequence>
<comment type="catalytic activity">
    <reaction evidence="1">
        <text>Hydrolyzes proteins with a preference for Tyr or Phe in the P1' position. Has no action on amino-acid p-nitroanilides.</text>
        <dbReference type="EC" id="3.4.24.77"/>
    </reaction>
</comment>
<organism evidence="9 10">
    <name type="scientific">Saccharothrix hoggarensis</name>
    <dbReference type="NCBI Taxonomy" id="913853"/>
    <lineage>
        <taxon>Bacteria</taxon>
        <taxon>Bacillati</taxon>
        <taxon>Actinomycetota</taxon>
        <taxon>Actinomycetes</taxon>
        <taxon>Pseudonocardiales</taxon>
        <taxon>Pseudonocardiaceae</taxon>
        <taxon>Saccharothrix</taxon>
    </lineage>
</organism>
<dbReference type="Pfam" id="PF02031">
    <property type="entry name" value="Peptidase_M7"/>
    <property type="match status" value="1"/>
</dbReference>
<comment type="similarity">
    <text evidence="2">Belongs to the peptidase M7 family.</text>
</comment>
<evidence type="ECO:0000313" key="9">
    <source>
        <dbReference type="EMBL" id="MFD1146988.1"/>
    </source>
</evidence>
<reference evidence="10" key="1">
    <citation type="journal article" date="2019" name="Int. J. Syst. Evol. Microbiol.">
        <title>The Global Catalogue of Microorganisms (GCM) 10K type strain sequencing project: providing services to taxonomists for standard genome sequencing and annotation.</title>
        <authorList>
            <consortium name="The Broad Institute Genomics Platform"/>
            <consortium name="The Broad Institute Genome Sequencing Center for Infectious Disease"/>
            <person name="Wu L."/>
            <person name="Ma J."/>
        </authorList>
    </citation>
    <scope>NUCLEOTIDE SEQUENCE [LARGE SCALE GENOMIC DNA]</scope>
    <source>
        <strain evidence="10">CCUG 60214</strain>
    </source>
</reference>
<evidence type="ECO:0000256" key="8">
    <source>
        <dbReference type="SAM" id="SignalP"/>
    </source>
</evidence>
<dbReference type="InterPro" id="IPR000013">
    <property type="entry name" value="Peptidase_M7"/>
</dbReference>
<dbReference type="Gene3D" id="3.40.390.10">
    <property type="entry name" value="Collagenase (Catalytic Domain)"/>
    <property type="match status" value="1"/>
</dbReference>
<keyword evidence="5" id="KW-0479">Metal-binding</keyword>
<evidence type="ECO:0000256" key="3">
    <source>
        <dbReference type="ARBA" id="ARBA00012325"/>
    </source>
</evidence>
<gene>
    <name evidence="9" type="ORF">ACFQ3T_07615</name>
</gene>
<keyword evidence="10" id="KW-1185">Reference proteome</keyword>
<feature type="chain" id="PRO_5046007936" description="Extracellular small neutral protease" evidence="8">
    <location>
        <begin position="25"/>
        <end position="188"/>
    </location>
</feature>
<evidence type="ECO:0000256" key="2">
    <source>
        <dbReference type="ARBA" id="ARBA00006571"/>
    </source>
</evidence>
<dbReference type="Proteomes" id="UP001597168">
    <property type="component" value="Unassembled WGS sequence"/>
</dbReference>
<feature type="signal peptide" evidence="8">
    <location>
        <begin position="1"/>
        <end position="24"/>
    </location>
</feature>
<accession>A0ABW3QQA1</accession>
<keyword evidence="6 9" id="KW-0645">Protease</keyword>
<evidence type="ECO:0000256" key="7">
    <source>
        <dbReference type="ARBA" id="ARBA00029927"/>
    </source>
</evidence>
<evidence type="ECO:0000313" key="10">
    <source>
        <dbReference type="Proteomes" id="UP001597168"/>
    </source>
</evidence>
<protein>
    <recommendedName>
        <fullName evidence="4">Extracellular small neutral protease</fullName>
        <ecNumber evidence="3">3.4.24.77</ecNumber>
    </recommendedName>
    <alternativeName>
        <fullName evidence="7">Snapalysin</fullName>
    </alternativeName>
</protein>
<dbReference type="GO" id="GO:0008237">
    <property type="term" value="F:metallopeptidase activity"/>
    <property type="evidence" value="ECO:0007669"/>
    <property type="project" value="UniProtKB-KW"/>
</dbReference>
<dbReference type="PRINTS" id="PR00787">
    <property type="entry name" value="NEUTRALPTASE"/>
</dbReference>
<keyword evidence="8" id="KW-0732">Signal</keyword>
<dbReference type="EC" id="3.4.24.77" evidence="3"/>
<dbReference type="EMBL" id="JBHTLK010000024">
    <property type="protein sequence ID" value="MFD1146988.1"/>
    <property type="molecule type" value="Genomic_DNA"/>
</dbReference>
<dbReference type="SUPFAM" id="SSF55486">
    <property type="entry name" value="Metalloproteases ('zincins'), catalytic domain"/>
    <property type="match status" value="1"/>
</dbReference>
<proteinExistence type="inferred from homology"/>
<evidence type="ECO:0000256" key="4">
    <source>
        <dbReference type="ARBA" id="ARBA00019129"/>
    </source>
</evidence>
<dbReference type="RefSeq" id="WP_380721690.1">
    <property type="nucleotide sequence ID" value="NZ_JBHTLK010000024.1"/>
</dbReference>
<name>A0ABW3QQA1_9PSEU</name>
<dbReference type="InterPro" id="IPR024079">
    <property type="entry name" value="MetalloPept_cat_dom_sf"/>
</dbReference>
<keyword evidence="9" id="KW-0378">Hydrolase</keyword>
<evidence type="ECO:0000256" key="5">
    <source>
        <dbReference type="ARBA" id="ARBA00022723"/>
    </source>
</evidence>
<keyword evidence="6 9" id="KW-0482">Metalloprotease</keyword>
<evidence type="ECO:0000256" key="1">
    <source>
        <dbReference type="ARBA" id="ARBA00000612"/>
    </source>
</evidence>
<comment type="caution">
    <text evidence="9">The sequence shown here is derived from an EMBL/GenBank/DDBJ whole genome shotgun (WGS) entry which is preliminary data.</text>
</comment>
<evidence type="ECO:0000256" key="6">
    <source>
        <dbReference type="ARBA" id="ARBA00023049"/>
    </source>
</evidence>